<dbReference type="AlphaFoldDB" id="A0AAI9IHK1"/>
<evidence type="ECO:0000259" key="2">
    <source>
        <dbReference type="Pfam" id="PF13649"/>
    </source>
</evidence>
<keyword evidence="3" id="KW-0489">Methyltransferase</keyword>
<gene>
    <name evidence="3" type="ORF">HFRIS_003843</name>
</gene>
<comment type="caution">
    <text evidence="3">The sequence shown here is derived from an EMBL/GenBank/DDBJ whole genome shotgun (WGS) entry which is preliminary data.</text>
</comment>
<dbReference type="Pfam" id="PF13649">
    <property type="entry name" value="Methyltransf_25"/>
    <property type="match status" value="1"/>
</dbReference>
<dbReference type="GO" id="GO:0008168">
    <property type="term" value="F:methyltransferase activity"/>
    <property type="evidence" value="ECO:0007669"/>
    <property type="project" value="UniProtKB-KW"/>
</dbReference>
<feature type="domain" description="Methyltransferase regulatory" evidence="1">
    <location>
        <begin position="219"/>
        <end position="301"/>
    </location>
</feature>
<evidence type="ECO:0000313" key="4">
    <source>
        <dbReference type="Proteomes" id="UP000006772"/>
    </source>
</evidence>
<dbReference type="InterPro" id="IPR041698">
    <property type="entry name" value="Methyltransf_25"/>
</dbReference>
<sequence length="525" mass="58472">MNNWNDGYVVDIAYTYGYYPGMNPARLPLAFAFHGLRAPAIQTACELGFGQGLSTNFHAAASGTRWWGNDFNPLQAAFARELAAASGSGAQLEDSSFSHFCRRDDLPDFDFIALHGIWSWVSQENREIIFDFIDRKLKPGGVLYLSYNTQPGWSAFMPLRDLLVQHTQQVGNDEQGLPTAARIDAALAFAAQMFETDPVYAQANPFMRDRLKILQQQPRSYLAHEYFNRDWHAEAFADIHRCLARAGLQFACPAHYIDHLDMANLTPAQRQCLAGISDPVLYQSVRDFMVNQTFRRDYWVRGGEVLDERQRVQALALQSVVLLTEPDKVPLTIQNVASEITLNRLIYEPILQALSDYQPHTLVDLAATLAHRNLNLSQVIDSALMLIGTGHAAPLPAESDAATQAQIARRTGDLNAWLLQRAALAPTHGLGSDEGDISHLVSPLTGGGVRVDRVEQLFLLARQHCGDDIDAWPAQVWRHVAAQGKRLVRDGVRLEGEEENLAELATQARLFARTRLPLLQALQVA</sequence>
<keyword evidence="3" id="KW-0808">Transferase</keyword>
<protein>
    <submittedName>
        <fullName evidence="3">SAM-dependent methyltransferase</fullName>
    </submittedName>
</protein>
<feature type="domain" description="Methyltransferase" evidence="2">
    <location>
        <begin position="46"/>
        <end position="141"/>
    </location>
</feature>
<reference evidence="3 4" key="1">
    <citation type="journal article" date="2013" name="Front. Microbiol.">
        <title>The genome of the endophytic bacterium H. frisingense GSF30(T) identifies diverse strategies in the Herbaspirillum genus to interact with plants.</title>
        <authorList>
            <person name="Straub D."/>
            <person name="Rothballer M."/>
            <person name="Hartmann A."/>
            <person name="Ludewig U."/>
        </authorList>
    </citation>
    <scope>NUCLEOTIDE SEQUENCE [LARGE SCALE GENOMIC DNA]</scope>
    <source>
        <strain evidence="3 4">GSF30</strain>
    </source>
</reference>
<dbReference type="InterPro" id="IPR018773">
    <property type="entry name" value="MeTrfase_reg_dom_prd"/>
</dbReference>
<dbReference type="Gene3D" id="3.40.50.150">
    <property type="entry name" value="Vaccinia Virus protein VP39"/>
    <property type="match status" value="1"/>
</dbReference>
<dbReference type="SUPFAM" id="SSF53335">
    <property type="entry name" value="S-adenosyl-L-methionine-dependent methyltransferases"/>
    <property type="match status" value="1"/>
</dbReference>
<dbReference type="Pfam" id="PF10119">
    <property type="entry name" value="MethyTransf_Reg"/>
    <property type="match status" value="1"/>
</dbReference>
<dbReference type="RefSeq" id="WP_006461916.1">
    <property type="nucleotide sequence ID" value="NZ_AEEC02000003.1"/>
</dbReference>
<proteinExistence type="predicted"/>
<accession>A0AAI9IHK1</accession>
<organism evidence="3 4">
    <name type="scientific">Herbaspirillum frisingense GSF30</name>
    <dbReference type="NCBI Taxonomy" id="864073"/>
    <lineage>
        <taxon>Bacteria</taxon>
        <taxon>Pseudomonadati</taxon>
        <taxon>Pseudomonadota</taxon>
        <taxon>Betaproteobacteria</taxon>
        <taxon>Burkholderiales</taxon>
        <taxon>Oxalobacteraceae</taxon>
        <taxon>Herbaspirillum</taxon>
    </lineage>
</organism>
<name>A0AAI9IHK1_9BURK</name>
<dbReference type="EMBL" id="AEEC02000003">
    <property type="protein sequence ID" value="EOA06356.1"/>
    <property type="molecule type" value="Genomic_DNA"/>
</dbReference>
<evidence type="ECO:0000313" key="3">
    <source>
        <dbReference type="EMBL" id="EOA06356.1"/>
    </source>
</evidence>
<dbReference type="GO" id="GO:0032259">
    <property type="term" value="P:methylation"/>
    <property type="evidence" value="ECO:0007669"/>
    <property type="project" value="UniProtKB-KW"/>
</dbReference>
<dbReference type="InterPro" id="IPR029063">
    <property type="entry name" value="SAM-dependent_MTases_sf"/>
</dbReference>
<dbReference type="Proteomes" id="UP000006772">
    <property type="component" value="Unassembled WGS sequence"/>
</dbReference>
<evidence type="ECO:0000259" key="1">
    <source>
        <dbReference type="Pfam" id="PF10119"/>
    </source>
</evidence>